<accession>A0ABY2W3L5</accession>
<feature type="non-terminal residue" evidence="1">
    <location>
        <position position="1"/>
    </location>
</feature>
<protein>
    <submittedName>
        <fullName evidence="1">Uncharacterized protein</fullName>
    </submittedName>
</protein>
<reference evidence="2" key="1">
    <citation type="submission" date="2019-06" db="EMBL/GenBank/DDBJ databases">
        <title>Co-occurence of chitin degradation, pigmentation and bioactivity in marine Pseudoalteromonas.</title>
        <authorList>
            <person name="Sonnenschein E.C."/>
            <person name="Bech P.K."/>
        </authorList>
    </citation>
    <scope>NUCLEOTIDE SEQUENCE [LARGE SCALE GENOMIC DNA]</scope>
    <source>
        <strain evidence="2">S2233</strain>
    </source>
</reference>
<proteinExistence type="predicted"/>
<comment type="caution">
    <text evidence="1">The sequence shown here is derived from an EMBL/GenBank/DDBJ whole genome shotgun (WGS) entry which is preliminary data.</text>
</comment>
<organism evidence="1 2">
    <name type="scientific">Pseudoalteromonas citrea</name>
    <dbReference type="NCBI Taxonomy" id="43655"/>
    <lineage>
        <taxon>Bacteria</taxon>
        <taxon>Pseudomonadati</taxon>
        <taxon>Pseudomonadota</taxon>
        <taxon>Gammaproteobacteria</taxon>
        <taxon>Alteromonadales</taxon>
        <taxon>Pseudoalteromonadaceae</taxon>
        <taxon>Pseudoalteromonas</taxon>
    </lineage>
</organism>
<dbReference type="Proteomes" id="UP000305730">
    <property type="component" value="Unassembled WGS sequence"/>
</dbReference>
<feature type="non-terminal residue" evidence="1">
    <location>
        <position position="80"/>
    </location>
</feature>
<evidence type="ECO:0000313" key="2">
    <source>
        <dbReference type="Proteomes" id="UP000305730"/>
    </source>
</evidence>
<dbReference type="RefSeq" id="WP_212751983.1">
    <property type="nucleotide sequence ID" value="NZ_PNCK01000185.1"/>
</dbReference>
<sequence>QQGNALLAIKENQVPSETNLINEELPAPSRNPEVYEVDSAGQELFTDYTSGPYTATLNDCSKVTYYWYKFTDQPSIKKYN</sequence>
<evidence type="ECO:0000313" key="1">
    <source>
        <dbReference type="EMBL" id="TMP36999.1"/>
    </source>
</evidence>
<keyword evidence="2" id="KW-1185">Reference proteome</keyword>
<dbReference type="EMBL" id="PNCK01000185">
    <property type="protein sequence ID" value="TMP36999.1"/>
    <property type="molecule type" value="Genomic_DNA"/>
</dbReference>
<gene>
    <name evidence="1" type="ORF">CWB97_22770</name>
</gene>
<name>A0ABY2W3L5_9GAMM</name>